<sequence>MKKITTLVLLLFVGTIAAQDANVFWSRGFFKPNTTVKDIQAKEAAGNSATALSSNNFDATTNAILANASTEVVDYLLSLKGNDVNKVTHDGRTYLFWAAMKGNLSLMKKLIKLGAKTDVVDDKGSSVLLFAAGGGQTNPELYDLLLANGAKITETTPKGANAILKLVGGAKDLKDLNYFLEKGLDLNHTDKDGHNAVDYAARSGNQTIIAQLVKKGVAYKDTNADGSNAILVASEGGRGPGNSLAFFKYLEGLGINPNVTDNNGVTPIHNLASRNKDNAIFNYFINKGVTTTKADAKGNTPLMNAAGRNSLEVVKFFGVKNLDAKNKDGKTALTNAVAYNSADVVTYLINKGAAIDVVDTKGNNLAYYLVNSYSKRNKKAFTEKWNLLTAKGLNMTHVQEGKNNILHLAVAKNNKDLLAKIAPLNIDVNAKNANGLTPLHLAAMTTNNVDLIKYLISVGAKKDAVTEFEETVYDLASENELLNKNKIEFLK</sequence>
<accession>A0ABN0RJJ0</accession>
<evidence type="ECO:0000313" key="6">
    <source>
        <dbReference type="Proteomes" id="UP000019275"/>
    </source>
</evidence>
<dbReference type="Pfam" id="PF12796">
    <property type="entry name" value="Ank_2"/>
    <property type="match status" value="3"/>
</dbReference>
<evidence type="ECO:0000256" key="2">
    <source>
        <dbReference type="ARBA" id="ARBA00023043"/>
    </source>
</evidence>
<feature type="repeat" description="ANK" evidence="3">
    <location>
        <begin position="328"/>
        <end position="360"/>
    </location>
</feature>
<dbReference type="PROSITE" id="PS50297">
    <property type="entry name" value="ANK_REP_REGION"/>
    <property type="match status" value="3"/>
</dbReference>
<dbReference type="Pfam" id="PF13637">
    <property type="entry name" value="Ank_4"/>
    <property type="match status" value="1"/>
</dbReference>
<reference evidence="5 6" key="1">
    <citation type="journal article" date="2014" name="Genome Announc.">
        <title>Draft Genome Sequence of the Carrageenan-Degrading Bacterium Cellulophaga sp. Strain KL-A, Isolated from Decaying Marine Algae.</title>
        <authorList>
            <person name="Shan D."/>
            <person name="Ying J."/>
            <person name="Li X."/>
            <person name="Gao Z."/>
            <person name="Wei G."/>
            <person name="Shao Z."/>
        </authorList>
    </citation>
    <scope>NUCLEOTIDE SEQUENCE [LARGE SCALE GENOMIC DNA]</scope>
    <source>
        <strain evidence="5 6">KL-A</strain>
    </source>
</reference>
<feature type="chain" id="PRO_5046647129" description="Ankyrin" evidence="4">
    <location>
        <begin position="19"/>
        <end position="491"/>
    </location>
</feature>
<name>A0ABN0RJJ0_9FLAO</name>
<dbReference type="PANTHER" id="PTHR24198:SF165">
    <property type="entry name" value="ANKYRIN REPEAT-CONTAINING PROTEIN-RELATED"/>
    <property type="match status" value="1"/>
</dbReference>
<evidence type="ECO:0000256" key="1">
    <source>
        <dbReference type="ARBA" id="ARBA00022737"/>
    </source>
</evidence>
<organism evidence="5 6">
    <name type="scientific">Cellulophaga geojensis KL-A</name>
    <dbReference type="NCBI Taxonomy" id="1328323"/>
    <lineage>
        <taxon>Bacteria</taxon>
        <taxon>Pseudomonadati</taxon>
        <taxon>Bacteroidota</taxon>
        <taxon>Flavobacteriia</taxon>
        <taxon>Flavobacteriales</taxon>
        <taxon>Flavobacteriaceae</taxon>
        <taxon>Cellulophaga</taxon>
    </lineage>
</organism>
<keyword evidence="6" id="KW-1185">Reference proteome</keyword>
<dbReference type="SMART" id="SM00248">
    <property type="entry name" value="ANK"/>
    <property type="match status" value="10"/>
</dbReference>
<evidence type="ECO:0000256" key="3">
    <source>
        <dbReference type="PROSITE-ProRule" id="PRU00023"/>
    </source>
</evidence>
<evidence type="ECO:0008006" key="7">
    <source>
        <dbReference type="Google" id="ProtNLM"/>
    </source>
</evidence>
<feature type="repeat" description="ANK" evidence="3">
    <location>
        <begin position="90"/>
        <end position="122"/>
    </location>
</feature>
<keyword evidence="1" id="KW-0677">Repeat</keyword>
<keyword evidence="4" id="KW-0732">Signal</keyword>
<evidence type="ECO:0000313" key="5">
    <source>
        <dbReference type="EMBL" id="EWH10359.1"/>
    </source>
</evidence>
<comment type="caution">
    <text evidence="5">The sequence shown here is derived from an EMBL/GenBank/DDBJ whole genome shotgun (WGS) entry which is preliminary data.</text>
</comment>
<protein>
    <recommendedName>
        <fullName evidence="7">Ankyrin</fullName>
    </recommendedName>
</protein>
<dbReference type="RefSeq" id="WP_034647192.1">
    <property type="nucleotide sequence ID" value="NZ_ARZX01000037.1"/>
</dbReference>
<dbReference type="SUPFAM" id="SSF48403">
    <property type="entry name" value="Ankyrin repeat"/>
    <property type="match status" value="2"/>
</dbReference>
<dbReference type="InterPro" id="IPR002110">
    <property type="entry name" value="Ankyrin_rpt"/>
</dbReference>
<dbReference type="InterPro" id="IPR036770">
    <property type="entry name" value="Ankyrin_rpt-contain_sf"/>
</dbReference>
<gene>
    <name evidence="5" type="ORF">KLA_16797</name>
</gene>
<dbReference type="Gene3D" id="1.25.40.20">
    <property type="entry name" value="Ankyrin repeat-containing domain"/>
    <property type="match status" value="4"/>
</dbReference>
<dbReference type="Proteomes" id="UP000019275">
    <property type="component" value="Unassembled WGS sequence"/>
</dbReference>
<feature type="signal peptide" evidence="4">
    <location>
        <begin position="1"/>
        <end position="18"/>
    </location>
</feature>
<dbReference type="PANTHER" id="PTHR24198">
    <property type="entry name" value="ANKYRIN REPEAT AND PROTEIN KINASE DOMAIN-CONTAINING PROTEIN"/>
    <property type="match status" value="1"/>
</dbReference>
<dbReference type="EMBL" id="ARZX01000037">
    <property type="protein sequence ID" value="EWH10359.1"/>
    <property type="molecule type" value="Genomic_DNA"/>
</dbReference>
<evidence type="ECO:0000256" key="4">
    <source>
        <dbReference type="SAM" id="SignalP"/>
    </source>
</evidence>
<keyword evidence="2 3" id="KW-0040">ANK repeat</keyword>
<proteinExistence type="predicted"/>
<feature type="repeat" description="ANK" evidence="3">
    <location>
        <begin position="434"/>
        <end position="467"/>
    </location>
</feature>
<dbReference type="PROSITE" id="PS50088">
    <property type="entry name" value="ANK_REPEAT"/>
    <property type="match status" value="3"/>
</dbReference>